<dbReference type="PANTHER" id="PTHR43353:SF2">
    <property type="entry name" value="ALDEHYDE DEHYDROGENASE FAMILY PROTEIN (AFU_ORTHOLOGUE AFUA_8G05520)"/>
    <property type="match status" value="1"/>
</dbReference>
<dbReference type="Gene3D" id="3.40.605.10">
    <property type="entry name" value="Aldehyde Dehydrogenase, Chain A, domain 1"/>
    <property type="match status" value="1"/>
</dbReference>
<dbReference type="CDD" id="cd07105">
    <property type="entry name" value="ALDH_SaliADH"/>
    <property type="match status" value="1"/>
</dbReference>
<dbReference type="InterPro" id="IPR016162">
    <property type="entry name" value="Ald_DH_N"/>
</dbReference>
<protein>
    <recommendedName>
        <fullName evidence="3">Aldehyde dehydrogenase domain-containing protein</fullName>
    </recommendedName>
</protein>
<dbReference type="GO" id="GO:0004777">
    <property type="term" value="F:succinate-semialdehyde dehydrogenase (NAD+) activity"/>
    <property type="evidence" value="ECO:0007669"/>
    <property type="project" value="TreeGrafter"/>
</dbReference>
<evidence type="ECO:0000259" key="3">
    <source>
        <dbReference type="Pfam" id="PF00171"/>
    </source>
</evidence>
<dbReference type="GO" id="GO:0009450">
    <property type="term" value="P:gamma-aminobutyric acid catabolic process"/>
    <property type="evidence" value="ECO:0007669"/>
    <property type="project" value="TreeGrafter"/>
</dbReference>
<organism evidence="4 5">
    <name type="scientific">Purpureocillium takamizusanense</name>
    <dbReference type="NCBI Taxonomy" id="2060973"/>
    <lineage>
        <taxon>Eukaryota</taxon>
        <taxon>Fungi</taxon>
        <taxon>Dikarya</taxon>
        <taxon>Ascomycota</taxon>
        <taxon>Pezizomycotina</taxon>
        <taxon>Sordariomycetes</taxon>
        <taxon>Hypocreomycetidae</taxon>
        <taxon>Hypocreales</taxon>
        <taxon>Ophiocordycipitaceae</taxon>
        <taxon>Purpureocillium</taxon>
    </lineage>
</organism>
<dbReference type="FunFam" id="3.40.605.10:FF:000007">
    <property type="entry name" value="NAD/NADP-dependent betaine aldehyde dehydrogenase"/>
    <property type="match status" value="1"/>
</dbReference>
<dbReference type="Gene3D" id="3.40.309.10">
    <property type="entry name" value="Aldehyde Dehydrogenase, Chain A, domain 2"/>
    <property type="match status" value="1"/>
</dbReference>
<name>A0A9Q8VDL5_9HYPO</name>
<dbReference type="InterPro" id="IPR016163">
    <property type="entry name" value="Ald_DH_C"/>
</dbReference>
<dbReference type="InterPro" id="IPR015590">
    <property type="entry name" value="Aldehyde_DH_dom"/>
</dbReference>
<dbReference type="Pfam" id="PF00171">
    <property type="entry name" value="Aldedh"/>
    <property type="match status" value="1"/>
</dbReference>
<reference evidence="4" key="1">
    <citation type="submission" date="2021-11" db="EMBL/GenBank/DDBJ databases">
        <title>Purpureocillium_takamizusanense_genome.</title>
        <authorList>
            <person name="Nguyen N.-H."/>
        </authorList>
    </citation>
    <scope>NUCLEOTIDE SEQUENCE</scope>
    <source>
        <strain evidence="4">PT3</strain>
    </source>
</reference>
<dbReference type="PANTHER" id="PTHR43353">
    <property type="entry name" value="SUCCINATE-SEMIALDEHYDE DEHYDROGENASE, MITOCHONDRIAL"/>
    <property type="match status" value="1"/>
</dbReference>
<feature type="domain" description="Aldehyde dehydrogenase" evidence="3">
    <location>
        <begin position="17"/>
        <end position="471"/>
    </location>
</feature>
<evidence type="ECO:0000256" key="1">
    <source>
        <dbReference type="ARBA" id="ARBA00009986"/>
    </source>
</evidence>
<dbReference type="InterPro" id="IPR050740">
    <property type="entry name" value="Aldehyde_DH_Superfamily"/>
</dbReference>
<dbReference type="SUPFAM" id="SSF53720">
    <property type="entry name" value="ALDH-like"/>
    <property type="match status" value="1"/>
</dbReference>
<dbReference type="GeneID" id="72069255"/>
<proteinExistence type="inferred from homology"/>
<dbReference type="EMBL" id="CP086359">
    <property type="protein sequence ID" value="UNI21306.1"/>
    <property type="molecule type" value="Genomic_DNA"/>
</dbReference>
<dbReference type="AlphaFoldDB" id="A0A9Q8VDL5"/>
<dbReference type="InterPro" id="IPR016161">
    <property type="entry name" value="Ald_DH/histidinol_DH"/>
</dbReference>
<keyword evidence="2" id="KW-0560">Oxidoreductase</keyword>
<sequence length="475" mass="50304">MAVTVVPSWINGTEETHAESFPVVDPSTGKACWEAASAFPADALRAVEAASCALPAWKATKPMLRQSILLKAAALMEERADELCGYMSTEMGADAFVARHIVLQLAINMFRDCAGRAPGICGSVPTVQADGQSAMVWKEPYGVILGIVPWNAPYVFGVRAAATAIATGNTTVLKSSEQTPRSYWALGKIFHDAGTPPGVVNVLSCQPAAAAELARVMVEHPAVRKVNFTGSASVGRKVACLCSQNLKPVLLELGGKNSAIILPDADLQKAAQACIMGGFANSGQICMSTDRLLVHADIETEFLKALKDSLEDLQAQSKSLPLVVSSTSASRLASVLADAQQKGAQILSGGPPPTGDAAHFIPTVIGKLSRDMEAYKEENFGPLMGWVAVKDEDEAIQIANNAGYGLSASIFTRDLRKGFALARKLETGAVHINSMTVHDETALPFGGINRSGWGRFNAAEGMEEFLVTKSVTWDD</sequence>
<evidence type="ECO:0000313" key="4">
    <source>
        <dbReference type="EMBL" id="UNI21306.1"/>
    </source>
</evidence>
<accession>A0A9Q8VDL5</accession>
<dbReference type="KEGG" id="ptkz:JDV02_007307"/>
<keyword evidence="5" id="KW-1185">Reference proteome</keyword>
<evidence type="ECO:0000256" key="2">
    <source>
        <dbReference type="ARBA" id="ARBA00023002"/>
    </source>
</evidence>
<gene>
    <name evidence="4" type="ORF">JDV02_007307</name>
</gene>
<dbReference type="OrthoDB" id="310895at2759"/>
<comment type="similarity">
    <text evidence="1">Belongs to the aldehyde dehydrogenase family.</text>
</comment>
<dbReference type="Proteomes" id="UP000829364">
    <property type="component" value="Chromosome 6"/>
</dbReference>
<evidence type="ECO:0000313" key="5">
    <source>
        <dbReference type="Proteomes" id="UP000829364"/>
    </source>
</evidence>
<dbReference type="RefSeq" id="XP_047844787.1">
    <property type="nucleotide sequence ID" value="XM_047988789.1"/>
</dbReference>